<sequence>MDEADDTATGGTKASRGSKRETRKIEGRQLRPSTLMMGHGYDPVLSEGALKPPIFLTSTFAFESAAAGKRHFAALTGPGAAQADALVYGRFNGPDQEILEGRLAIWENAEAALSFSSGMSAIATILLTHARPGDVIVHSAPLYAATETLIGKLLGRLGVKWLDFPAGATREEIEAVLRDAGSARVPLIFLESPANPTNSLVDIEAVRDARDAVFTSHDERPLIVMDNTFLGPLWQKPLAHGADVVVYSLTKYVGGHSDLVAGAAVGSKAAIGAIRATRNVIGTITDPHTAWMLLRSLETLELRMSRAGENAAKVCAWLREHPKIERVGYLGFLEEGSRQADIHRRHCSGAGSTFSLYLKGGEAQAFAFLDALKIAKLAVSLGGTETLASHPAAMTHLSVAPERKALLGISDSLVRISIGIEDADDLIADFEQALDRV</sequence>
<dbReference type="InterPro" id="IPR000277">
    <property type="entry name" value="Cys/Met-Metab_PyrdxlP-dep_enz"/>
</dbReference>
<dbReference type="NCBIfam" id="NF005455">
    <property type="entry name" value="PRK07049.1"/>
    <property type="match status" value="1"/>
</dbReference>
<dbReference type="RefSeq" id="WP_339587784.1">
    <property type="nucleotide sequence ID" value="NZ_JBBHJZ010000003.1"/>
</dbReference>
<evidence type="ECO:0000313" key="6">
    <source>
        <dbReference type="Proteomes" id="UP001361239"/>
    </source>
</evidence>
<organism evidence="5 6">
    <name type="scientific">Novosphingobium anseongense</name>
    <dbReference type="NCBI Taxonomy" id="3133436"/>
    <lineage>
        <taxon>Bacteria</taxon>
        <taxon>Pseudomonadati</taxon>
        <taxon>Pseudomonadota</taxon>
        <taxon>Alphaproteobacteria</taxon>
        <taxon>Sphingomonadales</taxon>
        <taxon>Sphingomonadaceae</taxon>
        <taxon>Novosphingobium</taxon>
    </lineage>
</organism>
<dbReference type="SUPFAM" id="SSF53383">
    <property type="entry name" value="PLP-dependent transferases"/>
    <property type="match status" value="1"/>
</dbReference>
<dbReference type="PANTHER" id="PTHR11808:SF86">
    <property type="entry name" value="METHIONINE GAMMA-LYASE"/>
    <property type="match status" value="1"/>
</dbReference>
<dbReference type="PANTHER" id="PTHR11808">
    <property type="entry name" value="TRANS-SULFURATION ENZYME FAMILY MEMBER"/>
    <property type="match status" value="1"/>
</dbReference>
<feature type="region of interest" description="Disordered" evidence="4">
    <location>
        <begin position="1"/>
        <end position="36"/>
    </location>
</feature>
<reference evidence="5 6" key="1">
    <citation type="submission" date="2024-03" db="EMBL/GenBank/DDBJ databases">
        <authorList>
            <person name="Jo J.-H."/>
        </authorList>
    </citation>
    <scope>NUCLEOTIDE SEQUENCE [LARGE SCALE GENOMIC DNA]</scope>
    <source>
        <strain evidence="5 6">PS1R-30</strain>
    </source>
</reference>
<dbReference type="InterPro" id="IPR015424">
    <property type="entry name" value="PyrdxlP-dep_Trfase"/>
</dbReference>
<dbReference type="CDD" id="cd00614">
    <property type="entry name" value="CGS_like"/>
    <property type="match status" value="1"/>
</dbReference>
<dbReference type="Proteomes" id="UP001361239">
    <property type="component" value="Unassembled WGS sequence"/>
</dbReference>
<dbReference type="Gene3D" id="3.40.640.10">
    <property type="entry name" value="Type I PLP-dependent aspartate aminotransferase-like (Major domain)"/>
    <property type="match status" value="1"/>
</dbReference>
<dbReference type="InterPro" id="IPR015422">
    <property type="entry name" value="PyrdxlP-dep_Trfase_small"/>
</dbReference>
<keyword evidence="6" id="KW-1185">Reference proteome</keyword>
<dbReference type="Gene3D" id="3.90.1150.10">
    <property type="entry name" value="Aspartate Aminotransferase, domain 1"/>
    <property type="match status" value="1"/>
</dbReference>
<gene>
    <name evidence="5" type="ORF">WG901_14380</name>
</gene>
<name>A0ABU8RXS9_9SPHN</name>
<evidence type="ECO:0000256" key="3">
    <source>
        <dbReference type="RuleBase" id="RU362118"/>
    </source>
</evidence>
<protein>
    <submittedName>
        <fullName evidence="5">Cystathionine gamma-synthase family protein</fullName>
    </submittedName>
</protein>
<proteinExistence type="inferred from homology"/>
<dbReference type="EMBL" id="JBBHJZ010000003">
    <property type="protein sequence ID" value="MEJ5977832.1"/>
    <property type="molecule type" value="Genomic_DNA"/>
</dbReference>
<evidence type="ECO:0000256" key="1">
    <source>
        <dbReference type="ARBA" id="ARBA00001933"/>
    </source>
</evidence>
<dbReference type="InterPro" id="IPR054542">
    <property type="entry name" value="Cys_met_metab_PP"/>
</dbReference>
<comment type="cofactor">
    <cofactor evidence="1 3">
        <name>pyridoxal 5'-phosphate</name>
        <dbReference type="ChEBI" id="CHEBI:597326"/>
    </cofactor>
</comment>
<comment type="caution">
    <text evidence="5">The sequence shown here is derived from an EMBL/GenBank/DDBJ whole genome shotgun (WGS) entry which is preliminary data.</text>
</comment>
<accession>A0ABU8RXS9</accession>
<feature type="compositionally biased region" description="Basic and acidic residues" evidence="4">
    <location>
        <begin position="18"/>
        <end position="29"/>
    </location>
</feature>
<evidence type="ECO:0000256" key="2">
    <source>
        <dbReference type="ARBA" id="ARBA00022898"/>
    </source>
</evidence>
<dbReference type="PROSITE" id="PS00868">
    <property type="entry name" value="CYS_MET_METAB_PP"/>
    <property type="match status" value="1"/>
</dbReference>
<dbReference type="PIRSF" id="PIRSF001434">
    <property type="entry name" value="CGS"/>
    <property type="match status" value="1"/>
</dbReference>
<dbReference type="InterPro" id="IPR015421">
    <property type="entry name" value="PyrdxlP-dep_Trfase_major"/>
</dbReference>
<evidence type="ECO:0000313" key="5">
    <source>
        <dbReference type="EMBL" id="MEJ5977832.1"/>
    </source>
</evidence>
<evidence type="ECO:0000256" key="4">
    <source>
        <dbReference type="SAM" id="MobiDB-lite"/>
    </source>
</evidence>
<dbReference type="Pfam" id="PF01053">
    <property type="entry name" value="Cys_Met_Meta_PP"/>
    <property type="match status" value="1"/>
</dbReference>
<comment type="similarity">
    <text evidence="3">Belongs to the trans-sulfuration enzymes family.</text>
</comment>
<keyword evidence="2 3" id="KW-0663">Pyridoxal phosphate</keyword>